<organism evidence="2 3">
    <name type="scientific">Chlamydomonas eustigma</name>
    <dbReference type="NCBI Taxonomy" id="1157962"/>
    <lineage>
        <taxon>Eukaryota</taxon>
        <taxon>Viridiplantae</taxon>
        <taxon>Chlorophyta</taxon>
        <taxon>core chlorophytes</taxon>
        <taxon>Chlorophyceae</taxon>
        <taxon>CS clade</taxon>
        <taxon>Chlamydomonadales</taxon>
        <taxon>Chlamydomonadaceae</taxon>
        <taxon>Chlamydomonas</taxon>
    </lineage>
</organism>
<keyword evidence="3" id="KW-1185">Reference proteome</keyword>
<keyword evidence="1" id="KW-0472">Membrane</keyword>
<dbReference type="EMBL" id="BEGY01000081">
    <property type="protein sequence ID" value="GAX82455.1"/>
    <property type="molecule type" value="Genomic_DNA"/>
</dbReference>
<evidence type="ECO:0000256" key="1">
    <source>
        <dbReference type="SAM" id="Phobius"/>
    </source>
</evidence>
<evidence type="ECO:0000313" key="3">
    <source>
        <dbReference type="Proteomes" id="UP000232323"/>
    </source>
</evidence>
<dbReference type="AlphaFoldDB" id="A0A250XH97"/>
<sequence>MWWWTPFLMFFDILLLLIYLGDFRVGGVGSGIFTFFLFLGIWLFLCLLGTRTKQPGYMYFWASFMFAVALLTLFLSPVGSPMTPPKGYDQTIIPMTVVMVSICLGIVVAGMGMLFLQVFPAFYARPLRYDVDVLGQ</sequence>
<accession>A0A250XH97</accession>
<dbReference type="Proteomes" id="UP000232323">
    <property type="component" value="Unassembled WGS sequence"/>
</dbReference>
<gene>
    <name evidence="2" type="ORF">CEUSTIGMA_g9882.t1</name>
</gene>
<feature type="transmembrane region" description="Helical" evidence="1">
    <location>
        <begin position="57"/>
        <end position="75"/>
    </location>
</feature>
<comment type="caution">
    <text evidence="2">The sequence shown here is derived from an EMBL/GenBank/DDBJ whole genome shotgun (WGS) entry which is preliminary data.</text>
</comment>
<feature type="transmembrane region" description="Helical" evidence="1">
    <location>
        <begin position="7"/>
        <end position="25"/>
    </location>
</feature>
<feature type="transmembrane region" description="Helical" evidence="1">
    <location>
        <begin position="31"/>
        <end position="50"/>
    </location>
</feature>
<proteinExistence type="predicted"/>
<protein>
    <submittedName>
        <fullName evidence="2">Uncharacterized protein</fullName>
    </submittedName>
</protein>
<evidence type="ECO:0000313" key="2">
    <source>
        <dbReference type="EMBL" id="GAX82455.1"/>
    </source>
</evidence>
<keyword evidence="1" id="KW-0812">Transmembrane</keyword>
<dbReference type="OrthoDB" id="535534at2759"/>
<name>A0A250XH97_9CHLO</name>
<reference evidence="2 3" key="1">
    <citation type="submission" date="2017-08" db="EMBL/GenBank/DDBJ databases">
        <title>Acidophilic green algal genome provides insights into adaptation to an acidic environment.</title>
        <authorList>
            <person name="Hirooka S."/>
            <person name="Hirose Y."/>
            <person name="Kanesaki Y."/>
            <person name="Higuchi S."/>
            <person name="Fujiwara T."/>
            <person name="Onuma R."/>
            <person name="Era A."/>
            <person name="Ohbayashi R."/>
            <person name="Uzuka A."/>
            <person name="Nozaki H."/>
            <person name="Yoshikawa H."/>
            <person name="Miyagishima S.Y."/>
        </authorList>
    </citation>
    <scope>NUCLEOTIDE SEQUENCE [LARGE SCALE GENOMIC DNA]</scope>
    <source>
        <strain evidence="2 3">NIES-2499</strain>
    </source>
</reference>
<keyword evidence="1" id="KW-1133">Transmembrane helix</keyword>
<feature type="transmembrane region" description="Helical" evidence="1">
    <location>
        <begin position="95"/>
        <end position="119"/>
    </location>
</feature>